<dbReference type="Pfam" id="PF18735">
    <property type="entry name" value="HEPN_RiboL-PSP"/>
    <property type="match status" value="1"/>
</dbReference>
<dbReference type="Proteomes" id="UP000232149">
    <property type="component" value="Unassembled WGS sequence"/>
</dbReference>
<sequence length="165" mass="19346">MHKELSSAKKGRREDRLSVINRSVMIFISACWESYVEDIVIESFDFILTEATNSSQIPIRVRMKAIDDIVKSEDKRRIWEISDNNWKKILIKRKDEILEDWIGDFHTPKAKNVDKLFADLLGITQISLSWYWQKMDCTKASKKLDEFVTIRGNIAHRTPSQSKNN</sequence>
<dbReference type="InterPro" id="IPR041519">
    <property type="entry name" value="HEPN_RiboL-PSP"/>
</dbReference>
<proteinExistence type="predicted"/>
<name>A0ABX4NRK1_9LEPT</name>
<evidence type="ECO:0000259" key="1">
    <source>
        <dbReference type="Pfam" id="PF18735"/>
    </source>
</evidence>
<dbReference type="EMBL" id="NPDU01000140">
    <property type="protein sequence ID" value="PJZ59447.1"/>
    <property type="molecule type" value="Genomic_DNA"/>
</dbReference>
<accession>A0ABX4NRK1</accession>
<evidence type="ECO:0000313" key="3">
    <source>
        <dbReference type="Proteomes" id="UP000232149"/>
    </source>
</evidence>
<comment type="caution">
    <text evidence="2">The sequence shown here is derived from an EMBL/GenBank/DDBJ whole genome shotgun (WGS) entry which is preliminary data.</text>
</comment>
<evidence type="ECO:0000313" key="2">
    <source>
        <dbReference type="EMBL" id="PJZ59447.1"/>
    </source>
</evidence>
<keyword evidence="3" id="KW-1185">Reference proteome</keyword>
<organism evidence="2 3">
    <name type="scientific">Leptospira adleri</name>
    <dbReference type="NCBI Taxonomy" id="2023186"/>
    <lineage>
        <taxon>Bacteria</taxon>
        <taxon>Pseudomonadati</taxon>
        <taxon>Spirochaetota</taxon>
        <taxon>Spirochaetia</taxon>
        <taxon>Leptospirales</taxon>
        <taxon>Leptospiraceae</taxon>
        <taxon>Leptospira</taxon>
    </lineage>
</organism>
<feature type="domain" description="RiboL-PSP-HEPN" evidence="1">
    <location>
        <begin position="5"/>
        <end position="160"/>
    </location>
</feature>
<reference evidence="2 3" key="1">
    <citation type="submission" date="2017-07" db="EMBL/GenBank/DDBJ databases">
        <title>Leptospira spp. isolated from tropical soils.</title>
        <authorList>
            <person name="Thibeaux R."/>
            <person name="Iraola G."/>
            <person name="Ferres I."/>
            <person name="Bierque E."/>
            <person name="Girault D."/>
            <person name="Soupe-Gilbert M.-E."/>
            <person name="Picardeau M."/>
            <person name="Goarant C."/>
        </authorList>
    </citation>
    <scope>NUCLEOTIDE SEQUENCE [LARGE SCALE GENOMIC DNA]</scope>
    <source>
        <strain evidence="2 3">FH2-B-D1</strain>
    </source>
</reference>
<protein>
    <recommendedName>
        <fullName evidence="1">RiboL-PSP-HEPN domain-containing protein</fullName>
    </recommendedName>
</protein>
<gene>
    <name evidence="2" type="ORF">CH376_23650</name>
</gene>